<keyword evidence="1" id="KW-0732">Signal</keyword>
<keyword evidence="4" id="KW-1185">Reference proteome</keyword>
<protein>
    <submittedName>
        <fullName evidence="3">DUF305 domain-containing protein</fullName>
    </submittedName>
</protein>
<dbReference type="AlphaFoldDB" id="A0A6L9MFA4"/>
<dbReference type="InterPro" id="IPR005183">
    <property type="entry name" value="DUF305_CopM-like"/>
</dbReference>
<dbReference type="Pfam" id="PF03713">
    <property type="entry name" value="DUF305"/>
    <property type="match status" value="1"/>
</dbReference>
<reference evidence="3 4" key="1">
    <citation type="submission" date="2020-01" db="EMBL/GenBank/DDBJ databases">
        <title>Genomes of bacteria type strains.</title>
        <authorList>
            <person name="Chen J."/>
            <person name="Zhu S."/>
            <person name="Chen J."/>
        </authorList>
    </citation>
    <scope>NUCLEOTIDE SEQUENCE [LARGE SCALE GENOMIC DNA]</scope>
    <source>
        <strain evidence="3 4">KCTC 52919</strain>
    </source>
</reference>
<dbReference type="Gene3D" id="1.20.1260.10">
    <property type="match status" value="1"/>
</dbReference>
<feature type="signal peptide" evidence="1">
    <location>
        <begin position="1"/>
        <end position="19"/>
    </location>
</feature>
<evidence type="ECO:0000259" key="2">
    <source>
        <dbReference type="Pfam" id="PF03713"/>
    </source>
</evidence>
<proteinExistence type="predicted"/>
<organism evidence="3 4">
    <name type="scientific">Aurantimonas aggregata</name>
    <dbReference type="NCBI Taxonomy" id="2047720"/>
    <lineage>
        <taxon>Bacteria</taxon>
        <taxon>Pseudomonadati</taxon>
        <taxon>Pseudomonadota</taxon>
        <taxon>Alphaproteobacteria</taxon>
        <taxon>Hyphomicrobiales</taxon>
        <taxon>Aurantimonadaceae</taxon>
        <taxon>Aurantimonas</taxon>
    </lineage>
</organism>
<evidence type="ECO:0000313" key="3">
    <source>
        <dbReference type="EMBL" id="NDV86242.1"/>
    </source>
</evidence>
<feature type="domain" description="DUF305" evidence="2">
    <location>
        <begin position="58"/>
        <end position="130"/>
    </location>
</feature>
<gene>
    <name evidence="3" type="ORF">GTW51_05950</name>
</gene>
<dbReference type="PANTHER" id="PTHR36933:SF1">
    <property type="entry name" value="SLL0788 PROTEIN"/>
    <property type="match status" value="1"/>
</dbReference>
<accession>A0A6L9MFA4</accession>
<dbReference type="RefSeq" id="WP_163042970.1">
    <property type="nucleotide sequence ID" value="NZ_JAAAMJ010000002.1"/>
</dbReference>
<dbReference type="PANTHER" id="PTHR36933">
    <property type="entry name" value="SLL0788 PROTEIN"/>
    <property type="match status" value="1"/>
</dbReference>
<name>A0A6L9MFA4_9HYPH</name>
<sequence length="135" mass="13990">MLKHLVLVAALAISPAAIAQDHSGHGAAAPMDGTAEMDHGAMGHGMVAAGDAPSSRAYAEANDRMHAAMGADLTGDADVDFVRSMIPHHQGAIDMARIQLEYGKDPELAALAETIIAAQEAEIAEMEAWLAARGH</sequence>
<feature type="chain" id="PRO_5026878956" evidence="1">
    <location>
        <begin position="20"/>
        <end position="135"/>
    </location>
</feature>
<dbReference type="InterPro" id="IPR012347">
    <property type="entry name" value="Ferritin-like"/>
</dbReference>
<evidence type="ECO:0000313" key="4">
    <source>
        <dbReference type="Proteomes" id="UP000476332"/>
    </source>
</evidence>
<dbReference type="Proteomes" id="UP000476332">
    <property type="component" value="Unassembled WGS sequence"/>
</dbReference>
<dbReference type="EMBL" id="JAAAMJ010000002">
    <property type="protein sequence ID" value="NDV86242.1"/>
    <property type="molecule type" value="Genomic_DNA"/>
</dbReference>
<evidence type="ECO:0000256" key="1">
    <source>
        <dbReference type="SAM" id="SignalP"/>
    </source>
</evidence>
<comment type="caution">
    <text evidence="3">The sequence shown here is derived from an EMBL/GenBank/DDBJ whole genome shotgun (WGS) entry which is preliminary data.</text>
</comment>